<gene>
    <name evidence="2" type="ORF">RF11_01311</name>
</gene>
<accession>A0A0C2MFP8</accession>
<evidence type="ECO:0000313" key="3">
    <source>
        <dbReference type="Proteomes" id="UP000031668"/>
    </source>
</evidence>
<evidence type="ECO:0000256" key="1">
    <source>
        <dbReference type="SAM" id="MobiDB-lite"/>
    </source>
</evidence>
<feature type="region of interest" description="Disordered" evidence="1">
    <location>
        <begin position="132"/>
        <end position="169"/>
    </location>
</feature>
<keyword evidence="3" id="KW-1185">Reference proteome</keyword>
<name>A0A0C2MFP8_THEKT</name>
<dbReference type="EMBL" id="JWZT01003645">
    <property type="protein sequence ID" value="KII66001.1"/>
    <property type="molecule type" value="Genomic_DNA"/>
</dbReference>
<reference evidence="2 3" key="1">
    <citation type="journal article" date="2014" name="Genome Biol. Evol.">
        <title>The genome of the myxosporean Thelohanellus kitauei shows adaptations to nutrient acquisition within its fish host.</title>
        <authorList>
            <person name="Yang Y."/>
            <person name="Xiong J."/>
            <person name="Zhou Z."/>
            <person name="Huo F."/>
            <person name="Miao W."/>
            <person name="Ran C."/>
            <person name="Liu Y."/>
            <person name="Zhang J."/>
            <person name="Feng J."/>
            <person name="Wang M."/>
            <person name="Wang M."/>
            <person name="Wang L."/>
            <person name="Yao B."/>
        </authorList>
    </citation>
    <scope>NUCLEOTIDE SEQUENCE [LARGE SCALE GENOMIC DNA]</scope>
    <source>
        <strain evidence="2">Wuqing</strain>
    </source>
</reference>
<proteinExistence type="predicted"/>
<comment type="caution">
    <text evidence="2">The sequence shown here is derived from an EMBL/GenBank/DDBJ whole genome shotgun (WGS) entry which is preliminary data.</text>
</comment>
<evidence type="ECO:0000313" key="2">
    <source>
        <dbReference type="EMBL" id="KII66001.1"/>
    </source>
</evidence>
<protein>
    <submittedName>
        <fullName evidence="2">Uncharacterized protein</fullName>
    </submittedName>
</protein>
<sequence length="169" mass="19310">MAVGGGHTITEGMSLTHLSIPLATEFCVKVDHPELSLSQLMLVLHDVHIRLNKQMKPHTFRLRHEILPQLSCTGPRWTTLRFPCNSYSYYPHELVNGNKWLNKMQTTAHGRILSRLKDQRLLVDKRPPWPPQMPSRIRVLEGHKRKERGSKTSPQGQVAAIATETEMPP</sequence>
<dbReference type="Proteomes" id="UP000031668">
    <property type="component" value="Unassembled WGS sequence"/>
</dbReference>
<organism evidence="2 3">
    <name type="scientific">Thelohanellus kitauei</name>
    <name type="common">Myxosporean</name>
    <dbReference type="NCBI Taxonomy" id="669202"/>
    <lineage>
        <taxon>Eukaryota</taxon>
        <taxon>Metazoa</taxon>
        <taxon>Cnidaria</taxon>
        <taxon>Myxozoa</taxon>
        <taxon>Myxosporea</taxon>
        <taxon>Bivalvulida</taxon>
        <taxon>Platysporina</taxon>
        <taxon>Myxobolidae</taxon>
        <taxon>Thelohanellus</taxon>
    </lineage>
</organism>
<dbReference type="AlphaFoldDB" id="A0A0C2MFP8"/>